<dbReference type="Proteomes" id="UP000324800">
    <property type="component" value="Unassembled WGS sequence"/>
</dbReference>
<accession>A0A5J4VUW1</accession>
<feature type="transmembrane region" description="Helical" evidence="1">
    <location>
        <begin position="12"/>
        <end position="28"/>
    </location>
</feature>
<organism evidence="2 3">
    <name type="scientific">Streblomastix strix</name>
    <dbReference type="NCBI Taxonomy" id="222440"/>
    <lineage>
        <taxon>Eukaryota</taxon>
        <taxon>Metamonada</taxon>
        <taxon>Preaxostyla</taxon>
        <taxon>Oxymonadida</taxon>
        <taxon>Streblomastigidae</taxon>
        <taxon>Streblomastix</taxon>
    </lineage>
</organism>
<name>A0A5J4VUW1_9EUKA</name>
<sequence length="399" mass="44853">RLHISGQYEITLSYKAFACSFLFVHIFLEKSRRTCLAVRYSKIQKTSSLIFLNGTSAAIAIAPLKQICSIMLQTSIMCYSISAALDSMQIASISYIRQKSFEICGIRPRSPLRATCRNEVNYDSDNSHISSGKSFGKGSVSATIIIKIKRNILEENDAINDKLAGIYSNVQVLREQIADNLVQHADQYRCYLDEEEILQDQARRERRYGEQGDGRLFGAVSNIFNICFDSYMVGQPVFSECEDKSRVFRLVFVGNTHYVSIFEEVRQIYHCVLHVPYADRIEEKTFGGYKLNSSYNNTLPFSYASAKTSETNESIEIPFHFNIFLPSKSSTSVCSLSAQISGSQLQNPIDATQAVKLLETLVGPYMSNAIPERSTNATIPSRVITLFDGMNQATVTFFL</sequence>
<evidence type="ECO:0000313" key="2">
    <source>
        <dbReference type="EMBL" id="KAA6386481.1"/>
    </source>
</evidence>
<evidence type="ECO:0000256" key="1">
    <source>
        <dbReference type="SAM" id="Phobius"/>
    </source>
</evidence>
<reference evidence="2 3" key="1">
    <citation type="submission" date="2019-03" db="EMBL/GenBank/DDBJ databases">
        <title>Single cell metagenomics reveals metabolic interactions within the superorganism composed of flagellate Streblomastix strix and complex community of Bacteroidetes bacteria on its surface.</title>
        <authorList>
            <person name="Treitli S.C."/>
            <person name="Kolisko M."/>
            <person name="Husnik F."/>
            <person name="Keeling P."/>
            <person name="Hampl V."/>
        </authorList>
    </citation>
    <scope>NUCLEOTIDE SEQUENCE [LARGE SCALE GENOMIC DNA]</scope>
    <source>
        <strain evidence="2">ST1C</strain>
    </source>
</reference>
<comment type="caution">
    <text evidence="2">The sequence shown here is derived from an EMBL/GenBank/DDBJ whole genome shotgun (WGS) entry which is preliminary data.</text>
</comment>
<feature type="transmembrane region" description="Helical" evidence="1">
    <location>
        <begin position="49"/>
        <end position="72"/>
    </location>
</feature>
<dbReference type="Gene3D" id="3.90.70.80">
    <property type="match status" value="1"/>
</dbReference>
<gene>
    <name evidence="2" type="ORF">EZS28_017991</name>
</gene>
<keyword evidence="1" id="KW-0812">Transmembrane</keyword>
<keyword evidence="1" id="KW-0472">Membrane</keyword>
<dbReference type="AlphaFoldDB" id="A0A5J4VUW1"/>
<keyword evidence="1" id="KW-1133">Transmembrane helix</keyword>
<protein>
    <submittedName>
        <fullName evidence="2">Uncharacterized protein</fullName>
    </submittedName>
</protein>
<proteinExistence type="predicted"/>
<evidence type="ECO:0000313" key="3">
    <source>
        <dbReference type="Proteomes" id="UP000324800"/>
    </source>
</evidence>
<feature type="non-terminal residue" evidence="2">
    <location>
        <position position="1"/>
    </location>
</feature>
<dbReference type="OrthoDB" id="415023at2759"/>
<dbReference type="EMBL" id="SNRW01004786">
    <property type="protein sequence ID" value="KAA6386481.1"/>
    <property type="molecule type" value="Genomic_DNA"/>
</dbReference>